<dbReference type="Pfam" id="PF24698">
    <property type="entry name" value="DUF7662"/>
    <property type="match status" value="1"/>
</dbReference>
<dbReference type="InterPro" id="IPR056079">
    <property type="entry name" value="DUF7662"/>
</dbReference>
<protein>
    <recommendedName>
        <fullName evidence="1">DUF7662 domain-containing protein</fullName>
    </recommendedName>
</protein>
<keyword evidence="3" id="KW-1185">Reference proteome</keyword>
<sequence>MVAKYDPLRDYLAGVSRRVRRVTMSFAAIAALVGPLPRSAWRYRAWWANDNKVEARAWLAAGWRVESVSRHAEQVVFLRRDDS</sequence>
<accession>A0ABP7FEM5</accession>
<reference evidence="3" key="1">
    <citation type="journal article" date="2019" name="Int. J. Syst. Evol. Microbiol.">
        <title>The Global Catalogue of Microorganisms (GCM) 10K type strain sequencing project: providing services to taxonomists for standard genome sequencing and annotation.</title>
        <authorList>
            <consortium name="The Broad Institute Genomics Platform"/>
            <consortium name="The Broad Institute Genome Sequencing Center for Infectious Disease"/>
            <person name="Wu L."/>
            <person name="Ma J."/>
        </authorList>
    </citation>
    <scope>NUCLEOTIDE SEQUENCE [LARGE SCALE GENOMIC DNA]</scope>
    <source>
        <strain evidence="3">JCM 17137</strain>
    </source>
</reference>
<organism evidence="2 3">
    <name type="scientific">Salinactinospora qingdaonensis</name>
    <dbReference type="NCBI Taxonomy" id="702744"/>
    <lineage>
        <taxon>Bacteria</taxon>
        <taxon>Bacillati</taxon>
        <taxon>Actinomycetota</taxon>
        <taxon>Actinomycetes</taxon>
        <taxon>Streptosporangiales</taxon>
        <taxon>Nocardiopsidaceae</taxon>
        <taxon>Salinactinospora</taxon>
    </lineage>
</organism>
<proteinExistence type="predicted"/>
<evidence type="ECO:0000259" key="1">
    <source>
        <dbReference type="Pfam" id="PF24698"/>
    </source>
</evidence>
<feature type="domain" description="DUF7662" evidence="1">
    <location>
        <begin position="5"/>
        <end position="80"/>
    </location>
</feature>
<dbReference type="EMBL" id="BAABDD010000006">
    <property type="protein sequence ID" value="GAA3737777.1"/>
    <property type="molecule type" value="Genomic_DNA"/>
</dbReference>
<comment type="caution">
    <text evidence="2">The sequence shown here is derived from an EMBL/GenBank/DDBJ whole genome shotgun (WGS) entry which is preliminary data.</text>
</comment>
<evidence type="ECO:0000313" key="3">
    <source>
        <dbReference type="Proteomes" id="UP001500908"/>
    </source>
</evidence>
<dbReference type="Proteomes" id="UP001500908">
    <property type="component" value="Unassembled WGS sequence"/>
</dbReference>
<evidence type="ECO:0000313" key="2">
    <source>
        <dbReference type="EMBL" id="GAA3737777.1"/>
    </source>
</evidence>
<gene>
    <name evidence="2" type="ORF">GCM10022402_17150</name>
</gene>
<name>A0ABP7FEM5_9ACTN</name>